<reference evidence="3 4" key="1">
    <citation type="submission" date="2018-03" db="EMBL/GenBank/DDBJ databases">
        <title>Phenotypic and genomic properties of Cyclonatronum proteinivorum gen. nov., sp. nov., a haloalkaliphilic bacteroidete from soda lakes possessing Na+-translocating rhodopsin.</title>
        <authorList>
            <person name="Toshchakov S.V."/>
            <person name="Korzhenkov A."/>
            <person name="Samarov N.I."/>
            <person name="Kublanov I.V."/>
            <person name="Muntyan M.S."/>
            <person name="Sorokin D.Y."/>
        </authorList>
    </citation>
    <scope>NUCLEOTIDE SEQUENCE [LARGE SCALE GENOMIC DNA]</scope>
    <source>
        <strain evidence="3 4">Omega</strain>
    </source>
</reference>
<keyword evidence="4" id="KW-1185">Reference proteome</keyword>
<evidence type="ECO:0000256" key="1">
    <source>
        <dbReference type="PROSITE-ProRule" id="PRU00339"/>
    </source>
</evidence>
<feature type="domain" description="CHAT" evidence="2">
    <location>
        <begin position="612"/>
        <end position="914"/>
    </location>
</feature>
<protein>
    <submittedName>
        <fullName evidence="3">CHAT domain-containing protein</fullName>
    </submittedName>
</protein>
<dbReference type="InterPro" id="IPR011990">
    <property type="entry name" value="TPR-like_helical_dom_sf"/>
</dbReference>
<dbReference type="PANTHER" id="PTHR10098">
    <property type="entry name" value="RAPSYN-RELATED"/>
    <property type="match status" value="1"/>
</dbReference>
<dbReference type="Gene3D" id="1.25.40.10">
    <property type="entry name" value="Tetratricopeptide repeat domain"/>
    <property type="match status" value="2"/>
</dbReference>
<dbReference type="SMART" id="SM00028">
    <property type="entry name" value="TPR"/>
    <property type="match status" value="5"/>
</dbReference>
<proteinExistence type="predicted"/>
<dbReference type="OrthoDB" id="9771112at2"/>
<dbReference type="KEGG" id="cprv:CYPRO_0243"/>
<dbReference type="Proteomes" id="UP000254808">
    <property type="component" value="Chromosome"/>
</dbReference>
<evidence type="ECO:0000259" key="2">
    <source>
        <dbReference type="Pfam" id="PF12770"/>
    </source>
</evidence>
<dbReference type="SUPFAM" id="SSF48452">
    <property type="entry name" value="TPR-like"/>
    <property type="match status" value="2"/>
</dbReference>
<feature type="repeat" description="TPR" evidence="1">
    <location>
        <begin position="91"/>
        <end position="124"/>
    </location>
</feature>
<dbReference type="Pfam" id="PF13181">
    <property type="entry name" value="TPR_8"/>
    <property type="match status" value="3"/>
</dbReference>
<dbReference type="PROSITE" id="PS50005">
    <property type="entry name" value="TPR"/>
    <property type="match status" value="1"/>
</dbReference>
<dbReference type="PANTHER" id="PTHR10098:SF108">
    <property type="entry name" value="TETRATRICOPEPTIDE REPEAT PROTEIN 28"/>
    <property type="match status" value="1"/>
</dbReference>
<evidence type="ECO:0000313" key="4">
    <source>
        <dbReference type="Proteomes" id="UP000254808"/>
    </source>
</evidence>
<dbReference type="RefSeq" id="WP_114982779.1">
    <property type="nucleotide sequence ID" value="NZ_CP027806.1"/>
</dbReference>
<dbReference type="Pfam" id="PF12770">
    <property type="entry name" value="CHAT"/>
    <property type="match status" value="1"/>
</dbReference>
<dbReference type="InterPro" id="IPR019734">
    <property type="entry name" value="TPR_rpt"/>
</dbReference>
<gene>
    <name evidence="3" type="ORF">CYPRO_0243</name>
</gene>
<accession>A0A345UGC9</accession>
<evidence type="ECO:0000313" key="3">
    <source>
        <dbReference type="EMBL" id="AXI99530.1"/>
    </source>
</evidence>
<name>A0A345UGC9_9BACT</name>
<dbReference type="EMBL" id="CP027806">
    <property type="protein sequence ID" value="AXI99530.1"/>
    <property type="molecule type" value="Genomic_DNA"/>
</dbReference>
<sequence>MKPHGSLIVCCIIFLTLFGADAKVWGYNGLTDVTTLTIQDQEVVQDSTQVVFDWIVQAQQYRRHAKPDSAALMLDAAESYLARNPHENLSYMLFTERGFLYRELGQYDEAIQSFRSIFQIISENDVHRNAVVHNSIATLLRETGEFIAAIEYHEHSLYFRNQVESGGELGLAASYLNYARTFDDLNRYNQSLQMYERAMHYAAAVNHQRLSMEIMVSFGNALTHLGNNDAAKLYYLQGLEIASELNETWVSAVIYTALGRVHLNLGEDERAKENYESSFNLVQGISLPWIVRIYLQYLDFLLETGDTETAAVVAGQLEGFIDGLGSALEKADFTAHKAYLKYLKGDFVLAARYFSHADISYAKMDPYRVNPRFYFRKAFNLMAISDEAGIISARQALAYLDTYRLGLAMTGGMRAEFFSGLSRYVSELALVHLRRGEAEQAFEIAEQLKSRAFTEDLNFANVLQEALVESDRENDFSALQSRIIFLENQVLEAEDQPSRDALNLEIEQERIRVEGLFAQLAARNPAIRELIAPPIISLHQARAALDRGSAGLHIISGTHATGFLLFSRSGYEVAVSPLGHEELTDEITQLREALITKLPLNELNPLLEQATHDLFPEEIREALVSFDSIQISVDGVWAYLPVSALRYNGAYLVESHLIYFTPSFTARALLKERYQNNSNATQKALVFANPKLAGAEHTLQSRNMLREAQSLRQLPFGELEGRWVNTFFPGVVELKSGEEASDYALLSTELSPFSLIHFAVHGIMDERNPRYSGLVLSASVNDLNNPALSANGFLRESVINGLRLNADIVVLSACNTGIGKIMSGEGVLGLQRAFLNAGSSQVAVTLWSVEDRSTSLLMRSFYQNLNLQDAARSRFFRRSEALNYPLALREAQLSMLDNPQYNHPVNWASFVITGK</sequence>
<dbReference type="Pfam" id="PF13424">
    <property type="entry name" value="TPR_12"/>
    <property type="match status" value="1"/>
</dbReference>
<dbReference type="AlphaFoldDB" id="A0A345UGC9"/>
<keyword evidence="1" id="KW-0802">TPR repeat</keyword>
<dbReference type="InterPro" id="IPR024983">
    <property type="entry name" value="CHAT_dom"/>
</dbReference>
<organism evidence="3 4">
    <name type="scientific">Cyclonatronum proteinivorum</name>
    <dbReference type="NCBI Taxonomy" id="1457365"/>
    <lineage>
        <taxon>Bacteria</taxon>
        <taxon>Pseudomonadati</taxon>
        <taxon>Balneolota</taxon>
        <taxon>Balneolia</taxon>
        <taxon>Balneolales</taxon>
        <taxon>Cyclonatronaceae</taxon>
        <taxon>Cyclonatronum</taxon>
    </lineage>
</organism>